<organism evidence="1 2">
    <name type="scientific">Colletotrichum godetiae</name>
    <dbReference type="NCBI Taxonomy" id="1209918"/>
    <lineage>
        <taxon>Eukaryota</taxon>
        <taxon>Fungi</taxon>
        <taxon>Dikarya</taxon>
        <taxon>Ascomycota</taxon>
        <taxon>Pezizomycotina</taxon>
        <taxon>Sordariomycetes</taxon>
        <taxon>Hypocreomycetidae</taxon>
        <taxon>Glomerellales</taxon>
        <taxon>Glomerellaceae</taxon>
        <taxon>Colletotrichum</taxon>
        <taxon>Colletotrichum acutatum species complex</taxon>
    </lineage>
</organism>
<dbReference type="GeneID" id="85459433"/>
<sequence length="155" mass="17396">MMMMMMMMSPVWLATRPVRICQLPSCSVLVAQLDLNALWFVADSREAPGNRRHTHTHTRSHLKGTSVEIRGGSEECTSSSRPLAFACSRPVQVATRFPTLGTGALDPFDCFFDCSSHRHRAVTHTFFPLFRPRLILIDVPISTFHIGPSPGVEWE</sequence>
<dbReference type="EMBL" id="JAHMHR010000020">
    <property type="protein sequence ID" value="KAK1675794.1"/>
    <property type="molecule type" value="Genomic_DNA"/>
</dbReference>
<proteinExistence type="predicted"/>
<reference evidence="1" key="1">
    <citation type="submission" date="2021-06" db="EMBL/GenBank/DDBJ databases">
        <title>Comparative genomics, transcriptomics and evolutionary studies reveal genomic signatures of adaptation to plant cell wall in hemibiotrophic fungi.</title>
        <authorList>
            <consortium name="DOE Joint Genome Institute"/>
            <person name="Baroncelli R."/>
            <person name="Diaz J.F."/>
            <person name="Benocci T."/>
            <person name="Peng M."/>
            <person name="Battaglia E."/>
            <person name="Haridas S."/>
            <person name="Andreopoulos W."/>
            <person name="Labutti K."/>
            <person name="Pangilinan J."/>
            <person name="Floch G.L."/>
            <person name="Makela M.R."/>
            <person name="Henrissat B."/>
            <person name="Grigoriev I.V."/>
            <person name="Crouch J.A."/>
            <person name="De Vries R.P."/>
            <person name="Sukno S.A."/>
            <person name="Thon M.R."/>
        </authorList>
    </citation>
    <scope>NUCLEOTIDE SEQUENCE</scope>
    <source>
        <strain evidence="1">CBS 193.32</strain>
    </source>
</reference>
<name>A0AAJ0AM60_9PEZI</name>
<evidence type="ECO:0000313" key="1">
    <source>
        <dbReference type="EMBL" id="KAK1675794.1"/>
    </source>
</evidence>
<comment type="caution">
    <text evidence="1">The sequence shown here is derived from an EMBL/GenBank/DDBJ whole genome shotgun (WGS) entry which is preliminary data.</text>
</comment>
<protein>
    <submittedName>
        <fullName evidence="1">Uncharacterized protein</fullName>
    </submittedName>
</protein>
<accession>A0AAJ0AM60</accession>
<keyword evidence="2" id="KW-1185">Reference proteome</keyword>
<gene>
    <name evidence="1" type="ORF">BDP55DRAFT_663742</name>
</gene>
<dbReference type="RefSeq" id="XP_060429797.1">
    <property type="nucleotide sequence ID" value="XM_060574907.1"/>
</dbReference>
<dbReference type="Proteomes" id="UP001224890">
    <property type="component" value="Unassembled WGS sequence"/>
</dbReference>
<evidence type="ECO:0000313" key="2">
    <source>
        <dbReference type="Proteomes" id="UP001224890"/>
    </source>
</evidence>
<dbReference type="AlphaFoldDB" id="A0AAJ0AM60"/>